<evidence type="ECO:0000259" key="14">
    <source>
        <dbReference type="Pfam" id="PF00593"/>
    </source>
</evidence>
<dbReference type="Proteomes" id="UP000026682">
    <property type="component" value="Unassembled WGS sequence"/>
</dbReference>
<dbReference type="Pfam" id="PF00593">
    <property type="entry name" value="TonB_dep_Rec_b-barrel"/>
    <property type="match status" value="1"/>
</dbReference>
<feature type="signal peptide" evidence="13">
    <location>
        <begin position="1"/>
        <end position="24"/>
    </location>
</feature>
<dbReference type="GeneID" id="93120295"/>
<evidence type="ECO:0000256" key="4">
    <source>
        <dbReference type="ARBA" id="ARBA00022496"/>
    </source>
</evidence>
<keyword evidence="4" id="KW-0410">Iron transport</keyword>
<accession>A0A158M133</accession>
<comment type="caution">
    <text evidence="16">The sequence shown here is derived from an EMBL/GenBank/DDBJ whole genome shotgun (WGS) entry which is preliminary data.</text>
</comment>
<feature type="chain" id="PRO_5007628433" evidence="13">
    <location>
        <begin position="25"/>
        <end position="668"/>
    </location>
</feature>
<keyword evidence="13" id="KW-0732">Signal</keyword>
<evidence type="ECO:0000256" key="8">
    <source>
        <dbReference type="ARBA" id="ARBA00023077"/>
    </source>
</evidence>
<feature type="domain" description="TonB-dependent receptor plug" evidence="15">
    <location>
        <begin position="49"/>
        <end position="127"/>
    </location>
</feature>
<dbReference type="EMBL" id="JFZZ01000137">
    <property type="protein sequence ID" value="KAK87275.1"/>
    <property type="molecule type" value="Genomic_DNA"/>
</dbReference>
<dbReference type="RefSeq" id="WP_005013466.1">
    <property type="nucleotide sequence ID" value="NZ_JFZZ01000137.1"/>
</dbReference>
<proteinExistence type="inferred from homology"/>
<keyword evidence="3 11" id="KW-1134">Transmembrane beta strand</keyword>
<keyword evidence="5 11" id="KW-0812">Transmembrane</keyword>
<evidence type="ECO:0000256" key="1">
    <source>
        <dbReference type="ARBA" id="ARBA00004571"/>
    </source>
</evidence>
<dbReference type="PATRIC" id="fig|1331206.3.peg.3335"/>
<dbReference type="InterPro" id="IPR039426">
    <property type="entry name" value="TonB-dep_rcpt-like"/>
</dbReference>
<reference evidence="16 17" key="1">
    <citation type="submission" date="2014-03" db="EMBL/GenBank/DDBJ databases">
        <title>Genome sequence of Bordetella holmseii.</title>
        <authorList>
            <person name="Harvill E."/>
            <person name="Goodfield L.L."/>
            <person name="Ivanov Y."/>
            <person name="Meyer J.A."/>
            <person name="Newth C."/>
            <person name="Cassiday P."/>
            <person name="Tondella M.L."/>
            <person name="Liao P."/>
            <person name="Zimmerman J."/>
            <person name="Meert K."/>
            <person name="Wessel D."/>
            <person name="Berger J."/>
            <person name="Dean J.M."/>
            <person name="Holubkov R."/>
            <person name="Burr J."/>
            <person name="Liu T."/>
            <person name="Brinkac L.M."/>
            <person name="Sanka R."/>
            <person name="Kim M."/>
            <person name="Losada L."/>
        </authorList>
    </citation>
    <scope>NUCLEOTIDE SEQUENCE [LARGE SCALE GENOMIC DNA]</scope>
    <source>
        <strain evidence="16 17">CDC-H585-BH</strain>
    </source>
</reference>
<dbReference type="GO" id="GO:0006826">
    <property type="term" value="P:iron ion transport"/>
    <property type="evidence" value="ECO:0007669"/>
    <property type="project" value="UniProtKB-KW"/>
</dbReference>
<dbReference type="Pfam" id="PF07715">
    <property type="entry name" value="Plug"/>
    <property type="match status" value="1"/>
</dbReference>
<comment type="subcellular location">
    <subcellularLocation>
        <location evidence="1 11">Cell outer membrane</location>
        <topology evidence="1 11">Multi-pass membrane protein</topology>
    </subcellularLocation>
</comment>
<evidence type="ECO:0000256" key="13">
    <source>
        <dbReference type="SAM" id="SignalP"/>
    </source>
</evidence>
<evidence type="ECO:0000256" key="6">
    <source>
        <dbReference type="ARBA" id="ARBA00023004"/>
    </source>
</evidence>
<dbReference type="InterPro" id="IPR012910">
    <property type="entry name" value="Plug_dom"/>
</dbReference>
<keyword evidence="6" id="KW-0408">Iron</keyword>
<evidence type="ECO:0000256" key="3">
    <source>
        <dbReference type="ARBA" id="ARBA00022452"/>
    </source>
</evidence>
<dbReference type="PANTHER" id="PTHR32552">
    <property type="entry name" value="FERRICHROME IRON RECEPTOR-RELATED"/>
    <property type="match status" value="1"/>
</dbReference>
<evidence type="ECO:0000313" key="16">
    <source>
        <dbReference type="EMBL" id="KAK87275.1"/>
    </source>
</evidence>
<evidence type="ECO:0000256" key="9">
    <source>
        <dbReference type="ARBA" id="ARBA00023136"/>
    </source>
</evidence>
<dbReference type="STRING" id="35814.BBB42_07665"/>
<keyword evidence="10 11" id="KW-0998">Cell outer membrane</keyword>
<protein>
    <submittedName>
        <fullName evidence="16">Putative pesticin receptor</fullName>
    </submittedName>
</protein>
<keyword evidence="9 11" id="KW-0472">Membrane</keyword>
<dbReference type="InterPro" id="IPR000531">
    <property type="entry name" value="Beta-barrel_TonB"/>
</dbReference>
<keyword evidence="16" id="KW-0675">Receptor</keyword>
<gene>
    <name evidence="16" type="ORF">L497_0878</name>
</gene>
<organism evidence="16 17">
    <name type="scientific">Bordetella holmesii CDC-H585-BH</name>
    <dbReference type="NCBI Taxonomy" id="1331206"/>
    <lineage>
        <taxon>Bacteria</taxon>
        <taxon>Pseudomonadati</taxon>
        <taxon>Pseudomonadota</taxon>
        <taxon>Betaproteobacteria</taxon>
        <taxon>Burkholderiales</taxon>
        <taxon>Alcaligenaceae</taxon>
        <taxon>Bordetella</taxon>
    </lineage>
</organism>
<evidence type="ECO:0000259" key="15">
    <source>
        <dbReference type="Pfam" id="PF07715"/>
    </source>
</evidence>
<keyword evidence="2 11" id="KW-0813">Transport</keyword>
<feature type="domain" description="TonB-dependent receptor-like beta-barrel" evidence="14">
    <location>
        <begin position="260"/>
        <end position="633"/>
    </location>
</feature>
<dbReference type="PANTHER" id="PTHR32552:SF81">
    <property type="entry name" value="TONB-DEPENDENT OUTER MEMBRANE RECEPTOR"/>
    <property type="match status" value="1"/>
</dbReference>
<comment type="similarity">
    <text evidence="11 12">Belongs to the TonB-dependent receptor family.</text>
</comment>
<dbReference type="PROSITE" id="PS52016">
    <property type="entry name" value="TONB_DEPENDENT_REC_3"/>
    <property type="match status" value="1"/>
</dbReference>
<evidence type="ECO:0000256" key="11">
    <source>
        <dbReference type="PROSITE-ProRule" id="PRU01360"/>
    </source>
</evidence>
<evidence type="ECO:0000313" key="17">
    <source>
        <dbReference type="Proteomes" id="UP000026682"/>
    </source>
</evidence>
<evidence type="ECO:0000256" key="7">
    <source>
        <dbReference type="ARBA" id="ARBA00023065"/>
    </source>
</evidence>
<dbReference type="Gene3D" id="2.40.170.20">
    <property type="entry name" value="TonB-dependent receptor, beta-barrel domain"/>
    <property type="match status" value="1"/>
</dbReference>
<keyword evidence="7" id="KW-0406">Ion transport</keyword>
<dbReference type="InterPro" id="IPR036942">
    <property type="entry name" value="Beta-barrel_TonB_sf"/>
</dbReference>
<evidence type="ECO:0000256" key="12">
    <source>
        <dbReference type="RuleBase" id="RU003357"/>
    </source>
</evidence>
<evidence type="ECO:0000256" key="10">
    <source>
        <dbReference type="ARBA" id="ARBA00023237"/>
    </source>
</evidence>
<dbReference type="AlphaFoldDB" id="A0A158M133"/>
<dbReference type="GO" id="GO:0009279">
    <property type="term" value="C:cell outer membrane"/>
    <property type="evidence" value="ECO:0007669"/>
    <property type="project" value="UniProtKB-SubCell"/>
</dbReference>
<sequence>MKHPQVTRLAALALAALPVPAALADTPAQLDAVTVTASKRDQKLDSINGAAYVRSSDALAANQVENTLQLGGVTSAQDFYNPALTIYVDGVPQLPVAASQQLLDVDQVELLKGPQSTLYGRSALGGVLNIVTRQPDNETHVRASAGVASRDGYLFKAGASAALVEDMLYGSVSLATSDAPGRLSNPITGSDGVGGSSTNAGAAKLRLAPAGSPWEIGLAVSGECTRARQDAYVPFDDPGAGQAYVMPGFPAGQADFKQRRCGGSQAINAQYDFEGWRLTALAAWQRLHYRREYPIGPYFTQQPEHWRQQVQELRLASTGQRTVDSVFGLYRQRVTQSRDYINDLVAPVAIRALDTHSTNTSESLAAYADLTWHATEALDLSAGLHWSHDKASIDYSGQSLNYSTFGQDPFGGQDTTRGNTALGRVSAGYRLDDAWRVYANASQGYKPGGFNLAPSSAADAQPYGREKAVSYELGARYQGESLRGGVALYRIDVRDAQLYVSNQIGYQHLENVGRTRSSGVEFDAAWDVTEQWTVGLQGNWTRARFRALTPAASGACDDNRVPFSPAYMVAASAQAAFSTSAGMLRPRVEVRRVGSQYFDVGNTLRQDAYTLMNASLSWQPRSSLTLTAYINNLTDKRYRTYAFAGGALGNFALVDPGRTVGVNVAYEY</sequence>
<dbReference type="SUPFAM" id="SSF56935">
    <property type="entry name" value="Porins"/>
    <property type="match status" value="1"/>
</dbReference>
<keyword evidence="8 12" id="KW-0798">TonB box</keyword>
<name>A0A158M133_9BORD</name>
<evidence type="ECO:0000256" key="2">
    <source>
        <dbReference type="ARBA" id="ARBA00022448"/>
    </source>
</evidence>
<evidence type="ECO:0000256" key="5">
    <source>
        <dbReference type="ARBA" id="ARBA00022692"/>
    </source>
</evidence>